<dbReference type="GeneID" id="28760972"/>
<evidence type="ECO:0000313" key="1">
    <source>
        <dbReference type="EMBL" id="OAG13186.1"/>
    </source>
</evidence>
<dbReference type="InParanoid" id="A0A177D129"/>
<dbReference type="STRING" id="1460663.A0A177D129"/>
<dbReference type="OrthoDB" id="5413269at2759"/>
<accession>A0A177D129</accession>
<proteinExistence type="predicted"/>
<name>A0A177D129_9PLEO</name>
<sequence>MKIVGDTPAFTPPYSSVDLANLFGIVTDAFNPEQYRNGYCGYGKYDDTGNVVPVAVWTAKPRQTYEVTPVVTYYVSTGDFHAGDVVDVTTLGAIAKIDFTTAKAGQTMATITHEIDGRYSGPVFTYPPTKRRP</sequence>
<evidence type="ECO:0000313" key="2">
    <source>
        <dbReference type="Proteomes" id="UP000077069"/>
    </source>
</evidence>
<dbReference type="RefSeq" id="XP_018043551.1">
    <property type="nucleotide sequence ID" value="XM_018177486.1"/>
</dbReference>
<protein>
    <submittedName>
        <fullName evidence="1">Uncharacterized protein</fullName>
    </submittedName>
</protein>
<keyword evidence="2" id="KW-1185">Reference proteome</keyword>
<gene>
    <name evidence="1" type="ORF">CC84DRAFT_1160388</name>
</gene>
<dbReference type="EMBL" id="KV441548">
    <property type="protein sequence ID" value="OAG13186.1"/>
    <property type="molecule type" value="Genomic_DNA"/>
</dbReference>
<dbReference type="AlphaFoldDB" id="A0A177D129"/>
<dbReference type="Proteomes" id="UP000077069">
    <property type="component" value="Unassembled WGS sequence"/>
</dbReference>
<reference evidence="1 2" key="1">
    <citation type="submission" date="2016-05" db="EMBL/GenBank/DDBJ databases">
        <title>Comparative analysis of secretome profiles of manganese(II)-oxidizing ascomycete fungi.</title>
        <authorList>
            <consortium name="DOE Joint Genome Institute"/>
            <person name="Zeiner C.A."/>
            <person name="Purvine S.O."/>
            <person name="Zink E.M."/>
            <person name="Wu S."/>
            <person name="Pasa-Tolic L."/>
            <person name="Chaput D.L."/>
            <person name="Haridas S."/>
            <person name="Grigoriev I.V."/>
            <person name="Santelli C.M."/>
            <person name="Hansel C.M."/>
        </authorList>
    </citation>
    <scope>NUCLEOTIDE SEQUENCE [LARGE SCALE GENOMIC DNA]</scope>
    <source>
        <strain evidence="1 2">AP3s5-JAC2a</strain>
    </source>
</reference>
<organism evidence="1 2">
    <name type="scientific">Paraphaeosphaeria sporulosa</name>
    <dbReference type="NCBI Taxonomy" id="1460663"/>
    <lineage>
        <taxon>Eukaryota</taxon>
        <taxon>Fungi</taxon>
        <taxon>Dikarya</taxon>
        <taxon>Ascomycota</taxon>
        <taxon>Pezizomycotina</taxon>
        <taxon>Dothideomycetes</taxon>
        <taxon>Pleosporomycetidae</taxon>
        <taxon>Pleosporales</taxon>
        <taxon>Massarineae</taxon>
        <taxon>Didymosphaeriaceae</taxon>
        <taxon>Paraphaeosphaeria</taxon>
    </lineage>
</organism>